<dbReference type="RefSeq" id="WP_248848719.1">
    <property type="nucleotide sequence ID" value="NZ_CP097017.1"/>
</dbReference>
<protein>
    <submittedName>
        <fullName evidence="1">DsbA family protein</fullName>
    </submittedName>
</protein>
<dbReference type="Proteomes" id="UP001179600">
    <property type="component" value="Chromosome"/>
</dbReference>
<dbReference type="Gene3D" id="3.40.30.10">
    <property type="entry name" value="Glutaredoxin"/>
    <property type="match status" value="1"/>
</dbReference>
<accession>A0AAE9XNN5</accession>
<evidence type="ECO:0000313" key="2">
    <source>
        <dbReference type="Proteomes" id="UP001179600"/>
    </source>
</evidence>
<dbReference type="Pfam" id="PF13743">
    <property type="entry name" value="Thioredoxin_5"/>
    <property type="match status" value="1"/>
</dbReference>
<gene>
    <name evidence="1" type="ORF">PML95_09810</name>
</gene>
<proteinExistence type="predicted"/>
<sequence>MLEIYVFVHPLCSDCLKTEKQILQLVQQVSKKVKCHFIPMLSLPSFEQQIQQKEDELSLGERNQLFQDLYQFTLDYKTIQLQGNRLSRRFMLAVQEQFCHQKYPYTTDLIKKIVHEIGADWETYRLDRKSPIIQHFYELDQQIAKDMGLSHHVGAVIFHYDKHMDFGIYTDEHPSYEVLSELILGDLTDKERHSFSTLIDKATHWQTTHCHLIEQKK</sequence>
<dbReference type="InterPro" id="IPR036249">
    <property type="entry name" value="Thioredoxin-like_sf"/>
</dbReference>
<reference evidence="1" key="1">
    <citation type="submission" date="2023-01" db="EMBL/GenBank/DDBJ databases">
        <title>Oxazolidinone resistance genes in florfenicol resistant enterococci from beef cattle and veal calves at slaughter.</title>
        <authorList>
            <person name="Biggel M."/>
        </authorList>
    </citation>
    <scope>NUCLEOTIDE SEQUENCE</scope>
    <source>
        <strain evidence="1">K204-1</strain>
    </source>
</reference>
<name>A0AAE9XNN5_9ENTE</name>
<dbReference type="AlphaFoldDB" id="A0AAE9XNN5"/>
<dbReference type="SUPFAM" id="SSF52833">
    <property type="entry name" value="Thioredoxin-like"/>
    <property type="match status" value="1"/>
</dbReference>
<organism evidence="1 2">
    <name type="scientific">Vagococcus lutrae</name>
    <dbReference type="NCBI Taxonomy" id="81947"/>
    <lineage>
        <taxon>Bacteria</taxon>
        <taxon>Bacillati</taxon>
        <taxon>Bacillota</taxon>
        <taxon>Bacilli</taxon>
        <taxon>Lactobacillales</taxon>
        <taxon>Enterococcaceae</taxon>
        <taxon>Vagococcus</taxon>
    </lineage>
</organism>
<dbReference type="GeneID" id="72385924"/>
<evidence type="ECO:0000313" key="1">
    <source>
        <dbReference type="EMBL" id="WCG22664.1"/>
    </source>
</evidence>
<dbReference type="EMBL" id="CP116507">
    <property type="protein sequence ID" value="WCG22664.1"/>
    <property type="molecule type" value="Genomic_DNA"/>
</dbReference>